<proteinExistence type="predicted"/>
<dbReference type="EMBL" id="CM042883">
    <property type="protein sequence ID" value="KAI4378378.1"/>
    <property type="molecule type" value="Genomic_DNA"/>
</dbReference>
<organism evidence="1 2">
    <name type="scientific">Melastoma candidum</name>
    <dbReference type="NCBI Taxonomy" id="119954"/>
    <lineage>
        <taxon>Eukaryota</taxon>
        <taxon>Viridiplantae</taxon>
        <taxon>Streptophyta</taxon>
        <taxon>Embryophyta</taxon>
        <taxon>Tracheophyta</taxon>
        <taxon>Spermatophyta</taxon>
        <taxon>Magnoliopsida</taxon>
        <taxon>eudicotyledons</taxon>
        <taxon>Gunneridae</taxon>
        <taxon>Pentapetalae</taxon>
        <taxon>rosids</taxon>
        <taxon>malvids</taxon>
        <taxon>Myrtales</taxon>
        <taxon>Melastomataceae</taxon>
        <taxon>Melastomatoideae</taxon>
        <taxon>Melastomateae</taxon>
        <taxon>Melastoma</taxon>
    </lineage>
</organism>
<name>A0ACB9RLQ6_9MYRT</name>
<evidence type="ECO:0000313" key="2">
    <source>
        <dbReference type="Proteomes" id="UP001057402"/>
    </source>
</evidence>
<gene>
    <name evidence="1" type="ORF">MLD38_015865</name>
</gene>
<protein>
    <submittedName>
        <fullName evidence="1">Uncharacterized protein</fullName>
    </submittedName>
</protein>
<keyword evidence="2" id="KW-1185">Reference proteome</keyword>
<evidence type="ECO:0000313" key="1">
    <source>
        <dbReference type="EMBL" id="KAI4378378.1"/>
    </source>
</evidence>
<reference evidence="2" key="1">
    <citation type="journal article" date="2023" name="Front. Plant Sci.">
        <title>Chromosomal-level genome assembly of Melastoma candidum provides insights into trichome evolution.</title>
        <authorList>
            <person name="Zhong Y."/>
            <person name="Wu W."/>
            <person name="Sun C."/>
            <person name="Zou P."/>
            <person name="Liu Y."/>
            <person name="Dai S."/>
            <person name="Zhou R."/>
        </authorList>
    </citation>
    <scope>NUCLEOTIDE SEQUENCE [LARGE SCALE GENOMIC DNA]</scope>
</reference>
<dbReference type="Proteomes" id="UP001057402">
    <property type="component" value="Chromosome 4"/>
</dbReference>
<accession>A0ACB9RLQ6</accession>
<comment type="caution">
    <text evidence="1">The sequence shown here is derived from an EMBL/GenBank/DDBJ whole genome shotgun (WGS) entry which is preliminary data.</text>
</comment>
<sequence>MEGGESMVVANHRWEGSGVEDDDLVDLPPGFRFHPTDEEIISHYLVKKVVDRCFSACAMGEADLNKCEPWDLPKRAKMGQKEWYFFVRKDRKYPTGIRTNRATERGYWKATGKDKEIFRGKTCLVGMKKTLVFYTGRAPKGEKTNWVMHEFRLEGQLASYHHAKPSSDEWVVCKVFHKSTGVRKDPIFLANQDFLADSVPPLVEPASHYSGQQSSSFTLGEEVPDRDDGTGNDFCILSGRSTIDPNCEGDDTNVLDVVFGPQFPKYEYPPSLFSSYMHDGPHDSDYFASYGGTDNHHHQAIIRGPAADKPLKAEQFSSIISPPQDMVDANGKITSYSTCGDYAYEDHQERPPVDDPIGDILEYSWD</sequence>